<keyword evidence="4" id="KW-0804">Transcription</keyword>
<dbReference type="EMBL" id="JACHGF010000019">
    <property type="protein sequence ID" value="MBB5287481.1"/>
    <property type="molecule type" value="Genomic_DNA"/>
</dbReference>
<dbReference type="PANTHER" id="PTHR43133">
    <property type="entry name" value="RNA POLYMERASE ECF-TYPE SIGMA FACTO"/>
    <property type="match status" value="1"/>
</dbReference>
<accession>A0A840TU54</accession>
<evidence type="ECO:0000313" key="7">
    <source>
        <dbReference type="EMBL" id="MBB5287481.1"/>
    </source>
</evidence>
<dbReference type="Gene3D" id="1.10.1740.10">
    <property type="match status" value="1"/>
</dbReference>
<dbReference type="InterPro" id="IPR007627">
    <property type="entry name" value="RNA_pol_sigma70_r2"/>
</dbReference>
<dbReference type="RefSeq" id="WP_184179724.1">
    <property type="nucleotide sequence ID" value="NZ_JACHGF010000019.1"/>
</dbReference>
<dbReference type="NCBIfam" id="TIGR02937">
    <property type="entry name" value="sigma70-ECF"/>
    <property type="match status" value="1"/>
</dbReference>
<name>A0A840TU54_9BACT</name>
<dbReference type="InterPro" id="IPR013325">
    <property type="entry name" value="RNA_pol_sigma_r2"/>
</dbReference>
<dbReference type="InterPro" id="IPR013249">
    <property type="entry name" value="RNA_pol_sigma70_r4_t2"/>
</dbReference>
<comment type="similarity">
    <text evidence="1">Belongs to the sigma-70 factor family. ECF subfamily.</text>
</comment>
<dbReference type="Gene3D" id="1.10.10.10">
    <property type="entry name" value="Winged helix-like DNA-binding domain superfamily/Winged helix DNA-binding domain"/>
    <property type="match status" value="1"/>
</dbReference>
<proteinExistence type="inferred from homology"/>
<dbReference type="Pfam" id="PF08281">
    <property type="entry name" value="Sigma70_r4_2"/>
    <property type="match status" value="1"/>
</dbReference>
<sequence>MTEPEFLSLIEQHQGLIHKLCRLYRDTPEDREDLFQEIVYQLWRSKQRFEQRAKVTTWMYRVGLNTALASLRQKAPRLHYPGTLPEQTDAPDENLLVRQEQLLWALKQLNEADRSLIALYLEDISYQEIAEITGLSVGNVGVKLNRIKKKIQNLLTS</sequence>
<dbReference type="GO" id="GO:0003677">
    <property type="term" value="F:DNA binding"/>
    <property type="evidence" value="ECO:0007669"/>
    <property type="project" value="InterPro"/>
</dbReference>
<evidence type="ECO:0000259" key="6">
    <source>
        <dbReference type="Pfam" id="PF08281"/>
    </source>
</evidence>
<keyword evidence="3" id="KW-0731">Sigma factor</keyword>
<dbReference type="SUPFAM" id="SSF88659">
    <property type="entry name" value="Sigma3 and sigma4 domains of RNA polymerase sigma factors"/>
    <property type="match status" value="1"/>
</dbReference>
<evidence type="ECO:0000256" key="3">
    <source>
        <dbReference type="ARBA" id="ARBA00023082"/>
    </source>
</evidence>
<keyword evidence="2" id="KW-0805">Transcription regulation</keyword>
<dbReference type="PANTHER" id="PTHR43133:SF45">
    <property type="entry name" value="RNA POLYMERASE ECF-TYPE SIGMA FACTOR"/>
    <property type="match status" value="1"/>
</dbReference>
<evidence type="ECO:0000313" key="8">
    <source>
        <dbReference type="Proteomes" id="UP000557307"/>
    </source>
</evidence>
<dbReference type="InterPro" id="IPR036388">
    <property type="entry name" value="WH-like_DNA-bd_sf"/>
</dbReference>
<reference evidence="7 8" key="1">
    <citation type="submission" date="2020-08" db="EMBL/GenBank/DDBJ databases">
        <title>Genomic Encyclopedia of Type Strains, Phase IV (KMG-IV): sequencing the most valuable type-strain genomes for metagenomic binning, comparative biology and taxonomic classification.</title>
        <authorList>
            <person name="Goeker M."/>
        </authorList>
    </citation>
    <scope>NUCLEOTIDE SEQUENCE [LARGE SCALE GENOMIC DNA]</scope>
    <source>
        <strain evidence="7 8">DSM 105074</strain>
    </source>
</reference>
<dbReference type="InterPro" id="IPR039425">
    <property type="entry name" value="RNA_pol_sigma-70-like"/>
</dbReference>
<comment type="caution">
    <text evidence="7">The sequence shown here is derived from an EMBL/GenBank/DDBJ whole genome shotgun (WGS) entry which is preliminary data.</text>
</comment>
<dbReference type="InterPro" id="IPR013324">
    <property type="entry name" value="RNA_pol_sigma_r3/r4-like"/>
</dbReference>
<dbReference type="CDD" id="cd06171">
    <property type="entry name" value="Sigma70_r4"/>
    <property type="match status" value="1"/>
</dbReference>
<feature type="domain" description="RNA polymerase sigma factor 70 region 4 type 2" evidence="6">
    <location>
        <begin position="100"/>
        <end position="151"/>
    </location>
</feature>
<keyword evidence="8" id="KW-1185">Reference proteome</keyword>
<dbReference type="SUPFAM" id="SSF88946">
    <property type="entry name" value="Sigma2 domain of RNA polymerase sigma factors"/>
    <property type="match status" value="1"/>
</dbReference>
<dbReference type="Pfam" id="PF04542">
    <property type="entry name" value="Sigma70_r2"/>
    <property type="match status" value="1"/>
</dbReference>
<dbReference type="InterPro" id="IPR014284">
    <property type="entry name" value="RNA_pol_sigma-70_dom"/>
</dbReference>
<feature type="domain" description="RNA polymerase sigma-70 region 2" evidence="5">
    <location>
        <begin position="9"/>
        <end position="75"/>
    </location>
</feature>
<evidence type="ECO:0000259" key="5">
    <source>
        <dbReference type="Pfam" id="PF04542"/>
    </source>
</evidence>
<evidence type="ECO:0000256" key="1">
    <source>
        <dbReference type="ARBA" id="ARBA00010641"/>
    </source>
</evidence>
<gene>
    <name evidence="7" type="ORF">HNQ92_005645</name>
</gene>
<dbReference type="AlphaFoldDB" id="A0A840TU54"/>
<dbReference type="Proteomes" id="UP000557307">
    <property type="component" value="Unassembled WGS sequence"/>
</dbReference>
<evidence type="ECO:0000256" key="2">
    <source>
        <dbReference type="ARBA" id="ARBA00023015"/>
    </source>
</evidence>
<dbReference type="GO" id="GO:0006352">
    <property type="term" value="P:DNA-templated transcription initiation"/>
    <property type="evidence" value="ECO:0007669"/>
    <property type="project" value="InterPro"/>
</dbReference>
<protein>
    <submittedName>
        <fullName evidence="7">RNA polymerase sigma-70 factor (ECF subfamily)</fullName>
    </submittedName>
</protein>
<evidence type="ECO:0000256" key="4">
    <source>
        <dbReference type="ARBA" id="ARBA00023163"/>
    </source>
</evidence>
<dbReference type="GO" id="GO:0016987">
    <property type="term" value="F:sigma factor activity"/>
    <property type="evidence" value="ECO:0007669"/>
    <property type="project" value="UniProtKB-KW"/>
</dbReference>
<organism evidence="7 8">
    <name type="scientific">Rhabdobacter roseus</name>
    <dbReference type="NCBI Taxonomy" id="1655419"/>
    <lineage>
        <taxon>Bacteria</taxon>
        <taxon>Pseudomonadati</taxon>
        <taxon>Bacteroidota</taxon>
        <taxon>Cytophagia</taxon>
        <taxon>Cytophagales</taxon>
        <taxon>Cytophagaceae</taxon>
        <taxon>Rhabdobacter</taxon>
    </lineage>
</organism>